<dbReference type="RefSeq" id="WP_008064479.1">
    <property type="nucleotide sequence ID" value="NZ_AFHG01000059.1"/>
</dbReference>
<keyword evidence="5" id="KW-1185">Reference proteome</keyword>
<dbReference type="Pfam" id="PF01361">
    <property type="entry name" value="Tautomerase"/>
    <property type="match status" value="1"/>
</dbReference>
<dbReference type="AlphaFoldDB" id="F5RHM8"/>
<dbReference type="InterPro" id="IPR004370">
    <property type="entry name" value="4-OT-like_dom"/>
</dbReference>
<evidence type="ECO:0000256" key="1">
    <source>
        <dbReference type="ARBA" id="ARBA00006723"/>
    </source>
</evidence>
<proteinExistence type="inferred from homology"/>
<dbReference type="STRING" id="1000565.METUNv1_03826"/>
<dbReference type="PANTHER" id="PTHR35530">
    <property type="entry name" value="TAUTOMERASE-RELATED"/>
    <property type="match status" value="1"/>
</dbReference>
<comment type="similarity">
    <text evidence="1">Belongs to the 4-oxalocrotonate tautomerase family.</text>
</comment>
<dbReference type="Proteomes" id="UP000005019">
    <property type="component" value="Unassembled WGS sequence"/>
</dbReference>
<feature type="domain" description="4-oxalocrotonate tautomerase-like" evidence="3">
    <location>
        <begin position="2"/>
        <end position="53"/>
    </location>
</feature>
<evidence type="ECO:0000313" key="5">
    <source>
        <dbReference type="Proteomes" id="UP000005019"/>
    </source>
</evidence>
<sequence>MPMITLNLSRPLDPDTRRAVVRAVTDLTAEVLGKKRELTALAVGHVEHWSVGAEPAGEALTAFHLEVRVTAGTNTKPEKANYIAAVWQALDELVGPLHPASYIVVTDLPADSWGYAGETQEVRHVRSRMVV</sequence>
<accession>F5RHM8</accession>
<dbReference type="SUPFAM" id="SSF55331">
    <property type="entry name" value="Tautomerase/MIF"/>
    <property type="match status" value="1"/>
</dbReference>
<gene>
    <name evidence="4" type="ORF">METUNv1_03826</name>
</gene>
<dbReference type="OrthoDB" id="8561934at2"/>
<evidence type="ECO:0000256" key="2">
    <source>
        <dbReference type="ARBA" id="ARBA00023235"/>
    </source>
</evidence>
<evidence type="ECO:0000313" key="4">
    <source>
        <dbReference type="EMBL" id="EGK69860.1"/>
    </source>
</evidence>
<evidence type="ECO:0000259" key="3">
    <source>
        <dbReference type="Pfam" id="PF01361"/>
    </source>
</evidence>
<dbReference type="PANTHER" id="PTHR35530:SF1">
    <property type="entry name" value="2-HYDROXYMUCONATE TAUTOMERASE"/>
    <property type="match status" value="1"/>
</dbReference>
<dbReference type="Gene3D" id="3.30.429.10">
    <property type="entry name" value="Macrophage Migration Inhibitory Factor"/>
    <property type="match status" value="2"/>
</dbReference>
<dbReference type="EMBL" id="AFHG01000059">
    <property type="protein sequence ID" value="EGK69860.1"/>
    <property type="molecule type" value="Genomic_DNA"/>
</dbReference>
<dbReference type="eggNOG" id="COG1942">
    <property type="taxonomic scope" value="Bacteria"/>
</dbReference>
<organism evidence="4 5">
    <name type="scientific">Methyloversatilis universalis (strain ATCC BAA-1314 / DSM 25237 / JCM 13912 / CCUG 52030 / FAM5)</name>
    <dbReference type="NCBI Taxonomy" id="1000565"/>
    <lineage>
        <taxon>Bacteria</taxon>
        <taxon>Pseudomonadati</taxon>
        <taxon>Pseudomonadota</taxon>
        <taxon>Betaproteobacteria</taxon>
        <taxon>Nitrosomonadales</taxon>
        <taxon>Sterolibacteriaceae</taxon>
        <taxon>Methyloversatilis</taxon>
    </lineage>
</organism>
<keyword evidence="2" id="KW-0413">Isomerase</keyword>
<dbReference type="GO" id="GO:0016853">
    <property type="term" value="F:isomerase activity"/>
    <property type="evidence" value="ECO:0007669"/>
    <property type="project" value="UniProtKB-KW"/>
</dbReference>
<dbReference type="InterPro" id="IPR014347">
    <property type="entry name" value="Tautomerase/MIF_sf"/>
</dbReference>
<comment type="caution">
    <text evidence="4">The sequence shown here is derived from an EMBL/GenBank/DDBJ whole genome shotgun (WGS) entry which is preliminary data.</text>
</comment>
<name>F5RHM8_METUF</name>
<protein>
    <recommendedName>
        <fullName evidence="3">4-oxalocrotonate tautomerase-like domain-containing protein</fullName>
    </recommendedName>
</protein>
<reference evidence="4 5" key="1">
    <citation type="journal article" date="2011" name="J. Bacteriol.">
        <title>Genome sequence of Methyloversatilis universalis FAM5T, a methylotrophic representative of the order Rhodocyclales.</title>
        <authorList>
            <person name="Kittichotirat W."/>
            <person name="Good N.M."/>
            <person name="Hall R."/>
            <person name="Bringel F."/>
            <person name="Lajus A."/>
            <person name="Medigue C."/>
            <person name="Smalley N.E."/>
            <person name="Beck D."/>
            <person name="Bumgarner R."/>
            <person name="Vuilleumier S."/>
            <person name="Kalyuzhnaya M.G."/>
        </authorList>
    </citation>
    <scope>NUCLEOTIDE SEQUENCE [LARGE SCALE GENOMIC DNA]</scope>
    <source>
        <strain evidence="5">ATCC BAA-1314 / JCM 13912 / FAM5</strain>
    </source>
</reference>